<dbReference type="Ensembl" id="ENSSPUT00000004208.1">
    <property type="protein sequence ID" value="ENSSPUP00000003957.1"/>
    <property type="gene ID" value="ENSSPUG00000003052.1"/>
</dbReference>
<dbReference type="Gene3D" id="3.10.310.20">
    <property type="entry name" value="DHHA2 domain"/>
    <property type="match status" value="1"/>
</dbReference>
<dbReference type="InterPro" id="IPR004097">
    <property type="entry name" value="DHHA2"/>
</dbReference>
<sequence length="426" mass="46567">MEQRGTLRDPVMGNEACDLDSLVSAVALAYYLAKVSTSKAAFVPVLNIPRVEFPLRTESTFFLREQRIPESSLIFRDEINLHALHRAGILSLTLVDHHVLPRGNLGGLDKHGHSFPPSCLHSGDSALEDAVVEVIDHRPLERGRGPRCRITSELVGSCATLVTERILQGAPQVLDRQTAALLYGTIVLDCVNMAPEAGKVTPKDTQYVTLLESKFPDLPARSMLFEALQKAKFDISGLTTDQMLRKDLKALSSDEMVLAISAVYVNLEVCSVLEQASNPPLGLSALGSLYPSVCAYNQGNTAASRKKVLPVLKDFLRERRGAMQPEDPRGKTRPDLRDLPACGGESLGDAEYEAREKRDPARGLRQGGEDGSLEEETPLPRTPMNSLVDECPLDRGLPKLSAEAIFEKFSHITVVRPSANASPEKK</sequence>
<dbReference type="InterPro" id="IPR038222">
    <property type="entry name" value="DHHA2_dom_sf"/>
</dbReference>
<reference evidence="4" key="1">
    <citation type="submission" date="2025-08" db="UniProtKB">
        <authorList>
            <consortium name="Ensembl"/>
        </authorList>
    </citation>
    <scope>IDENTIFICATION</scope>
</reference>
<protein>
    <submittedName>
        <fullName evidence="4">Prune exopolyphosphatase 1</fullName>
    </submittedName>
</protein>
<organism evidence="4 5">
    <name type="scientific">Sphenodon punctatus</name>
    <name type="common">Tuatara</name>
    <name type="synonym">Hatteria punctata</name>
    <dbReference type="NCBI Taxonomy" id="8508"/>
    <lineage>
        <taxon>Eukaryota</taxon>
        <taxon>Metazoa</taxon>
        <taxon>Chordata</taxon>
        <taxon>Craniata</taxon>
        <taxon>Vertebrata</taxon>
        <taxon>Euteleostomi</taxon>
        <taxon>Lepidosauria</taxon>
        <taxon>Sphenodontia</taxon>
        <taxon>Sphenodontidae</taxon>
        <taxon>Sphenodon</taxon>
    </lineage>
</organism>
<dbReference type="InterPro" id="IPR038763">
    <property type="entry name" value="DHH_sf"/>
</dbReference>
<dbReference type="GO" id="GO:0050767">
    <property type="term" value="P:regulation of neurogenesis"/>
    <property type="evidence" value="ECO:0007669"/>
    <property type="project" value="Ensembl"/>
</dbReference>
<evidence type="ECO:0000256" key="2">
    <source>
        <dbReference type="SAM" id="MobiDB-lite"/>
    </source>
</evidence>
<feature type="compositionally biased region" description="Basic and acidic residues" evidence="2">
    <location>
        <begin position="319"/>
        <end position="338"/>
    </location>
</feature>
<dbReference type="Proteomes" id="UP000694392">
    <property type="component" value="Unplaced"/>
</dbReference>
<keyword evidence="5" id="KW-1185">Reference proteome</keyword>
<feature type="domain" description="DHHA2" evidence="3">
    <location>
        <begin position="225"/>
        <end position="316"/>
    </location>
</feature>
<evidence type="ECO:0000259" key="3">
    <source>
        <dbReference type="SMART" id="SM01131"/>
    </source>
</evidence>
<dbReference type="PANTHER" id="PTHR12112:SF47">
    <property type="entry name" value="EXOPOLYPHOSPHATASE PRUNE1"/>
    <property type="match status" value="1"/>
</dbReference>
<dbReference type="OMA" id="TAHSEML"/>
<dbReference type="GO" id="GO:0031113">
    <property type="term" value="P:regulation of microtubule polymerization"/>
    <property type="evidence" value="ECO:0007669"/>
    <property type="project" value="Ensembl"/>
</dbReference>
<dbReference type="FunFam" id="3.90.1640.10:FF:000004">
    <property type="entry name" value="Prune exopolyphosphatase 1"/>
    <property type="match status" value="1"/>
</dbReference>
<gene>
    <name evidence="4" type="primary">PRUNE1</name>
</gene>
<dbReference type="PANTHER" id="PTHR12112">
    <property type="entry name" value="BNIP - RELATED"/>
    <property type="match status" value="1"/>
</dbReference>
<reference evidence="4" key="2">
    <citation type="submission" date="2025-09" db="UniProtKB">
        <authorList>
            <consortium name="Ensembl"/>
        </authorList>
    </citation>
    <scope>IDENTIFICATION</scope>
</reference>
<dbReference type="GO" id="GO:0005829">
    <property type="term" value="C:cytosol"/>
    <property type="evidence" value="ECO:0007669"/>
    <property type="project" value="Ensembl"/>
</dbReference>
<name>A0A8D0GES8_SPHPU</name>
<dbReference type="GO" id="GO:0004309">
    <property type="term" value="F:exopolyphosphatase activity"/>
    <property type="evidence" value="ECO:0007669"/>
    <property type="project" value="TreeGrafter"/>
</dbReference>
<dbReference type="GO" id="GO:0015631">
    <property type="term" value="F:tubulin binding"/>
    <property type="evidence" value="ECO:0007669"/>
    <property type="project" value="Ensembl"/>
</dbReference>
<feature type="region of interest" description="Disordered" evidence="2">
    <location>
        <begin position="319"/>
        <end position="390"/>
    </location>
</feature>
<evidence type="ECO:0000256" key="1">
    <source>
        <dbReference type="ARBA" id="ARBA00010331"/>
    </source>
</evidence>
<feature type="compositionally biased region" description="Basic and acidic residues" evidence="2">
    <location>
        <begin position="352"/>
        <end position="362"/>
    </location>
</feature>
<evidence type="ECO:0000313" key="4">
    <source>
        <dbReference type="Ensembl" id="ENSSPUP00000003957.1"/>
    </source>
</evidence>
<dbReference type="GeneTree" id="ENSGT00450000040262"/>
<dbReference type="SMART" id="SM01131">
    <property type="entry name" value="DHHA2"/>
    <property type="match status" value="1"/>
</dbReference>
<evidence type="ECO:0000313" key="5">
    <source>
        <dbReference type="Proteomes" id="UP000694392"/>
    </source>
</evidence>
<proteinExistence type="inferred from homology"/>
<dbReference type="Pfam" id="PF02833">
    <property type="entry name" value="DHHA2"/>
    <property type="match status" value="1"/>
</dbReference>
<dbReference type="AlphaFoldDB" id="A0A8D0GES8"/>
<comment type="similarity">
    <text evidence="1">Belongs to the PPase class C family. Prune subfamily.</text>
</comment>
<accession>A0A8D0GES8</accession>
<dbReference type="GO" id="GO:0016791">
    <property type="term" value="F:phosphatase activity"/>
    <property type="evidence" value="ECO:0007669"/>
    <property type="project" value="Ensembl"/>
</dbReference>
<dbReference type="Gene3D" id="3.90.1640.10">
    <property type="entry name" value="inorganic pyrophosphatase (n-terminal core)"/>
    <property type="match status" value="1"/>
</dbReference>
<dbReference type="SUPFAM" id="SSF64182">
    <property type="entry name" value="DHH phosphoesterases"/>
    <property type="match status" value="1"/>
</dbReference>